<comment type="caution">
    <text evidence="6">The sequence shown here is derived from an EMBL/GenBank/DDBJ whole genome shotgun (WGS) entry which is preliminary data.</text>
</comment>
<keyword evidence="4 5" id="KW-0472">Membrane</keyword>
<gene>
    <name evidence="5" type="primary">yciB</name>
    <name evidence="6" type="ORF">JJ685_09115</name>
</gene>
<evidence type="ECO:0000256" key="2">
    <source>
        <dbReference type="ARBA" id="ARBA00022692"/>
    </source>
</evidence>
<evidence type="ECO:0000256" key="1">
    <source>
        <dbReference type="ARBA" id="ARBA00022475"/>
    </source>
</evidence>
<feature type="transmembrane region" description="Helical" evidence="5">
    <location>
        <begin position="20"/>
        <end position="40"/>
    </location>
</feature>
<dbReference type="AlphaFoldDB" id="A0A936Z0H6"/>
<dbReference type="EMBL" id="JAEQNE010000002">
    <property type="protein sequence ID" value="MBL0391297.1"/>
    <property type="molecule type" value="Genomic_DNA"/>
</dbReference>
<keyword evidence="2 5" id="KW-0812">Transmembrane</keyword>
<comment type="similarity">
    <text evidence="5">Belongs to the YciB family.</text>
</comment>
<feature type="transmembrane region" description="Helical" evidence="5">
    <location>
        <begin position="52"/>
        <end position="68"/>
    </location>
</feature>
<protein>
    <recommendedName>
        <fullName evidence="5">Inner membrane-spanning protein YciB</fullName>
    </recommendedName>
</protein>
<dbReference type="PANTHER" id="PTHR36917">
    <property type="entry name" value="INTRACELLULAR SEPTATION PROTEIN A-RELATED"/>
    <property type="match status" value="1"/>
</dbReference>
<keyword evidence="3 5" id="KW-1133">Transmembrane helix</keyword>
<accession>A0A936Z0H6</accession>
<dbReference type="HAMAP" id="MF_00189">
    <property type="entry name" value="YciB"/>
    <property type="match status" value="1"/>
</dbReference>
<dbReference type="NCBIfam" id="NF001325">
    <property type="entry name" value="PRK00259.1-3"/>
    <property type="match status" value="1"/>
</dbReference>
<name>A0A936Z0H6_9BURK</name>
<dbReference type="GO" id="GO:0005886">
    <property type="term" value="C:plasma membrane"/>
    <property type="evidence" value="ECO:0007669"/>
    <property type="project" value="UniProtKB-SubCell"/>
</dbReference>
<evidence type="ECO:0000256" key="4">
    <source>
        <dbReference type="ARBA" id="ARBA00023136"/>
    </source>
</evidence>
<reference evidence="6 7" key="1">
    <citation type="journal article" date="2017" name="Int. J. Syst. Evol. Microbiol.">
        <title>Ramlibacter monticola sp. nov., isolated from forest soil.</title>
        <authorList>
            <person name="Chaudhary D.K."/>
            <person name="Kim J."/>
        </authorList>
    </citation>
    <scope>NUCLEOTIDE SEQUENCE [LARGE SCALE GENOMIC DNA]</scope>
    <source>
        <strain evidence="6 7">KACC 19175</strain>
    </source>
</reference>
<keyword evidence="5" id="KW-0997">Cell inner membrane</keyword>
<proteinExistence type="inferred from homology"/>
<comment type="function">
    <text evidence="5">Plays a role in cell envelope biogenesis, maintenance of cell envelope integrity and membrane homeostasis.</text>
</comment>
<dbReference type="PANTHER" id="PTHR36917:SF1">
    <property type="entry name" value="INNER MEMBRANE-SPANNING PROTEIN YCIB"/>
    <property type="match status" value="1"/>
</dbReference>
<dbReference type="Proteomes" id="UP000599109">
    <property type="component" value="Unassembled WGS sequence"/>
</dbReference>
<organism evidence="6 7">
    <name type="scientific">Ramlibacter monticola</name>
    <dbReference type="NCBI Taxonomy" id="1926872"/>
    <lineage>
        <taxon>Bacteria</taxon>
        <taxon>Pseudomonadati</taxon>
        <taxon>Pseudomonadota</taxon>
        <taxon>Betaproteobacteria</taxon>
        <taxon>Burkholderiales</taxon>
        <taxon>Comamonadaceae</taxon>
        <taxon>Ramlibacter</taxon>
    </lineage>
</organism>
<evidence type="ECO:0000313" key="7">
    <source>
        <dbReference type="Proteomes" id="UP000599109"/>
    </source>
</evidence>
<feature type="transmembrane region" description="Helical" evidence="5">
    <location>
        <begin position="118"/>
        <end position="139"/>
    </location>
</feature>
<dbReference type="RefSeq" id="WP_201673938.1">
    <property type="nucleotide sequence ID" value="NZ_JAEQNE010000002.1"/>
</dbReference>
<evidence type="ECO:0000313" key="6">
    <source>
        <dbReference type="EMBL" id="MBL0391297.1"/>
    </source>
</evidence>
<evidence type="ECO:0000256" key="3">
    <source>
        <dbReference type="ARBA" id="ARBA00022989"/>
    </source>
</evidence>
<comment type="subcellular location">
    <subcellularLocation>
        <location evidence="5">Cell inner membrane</location>
        <topology evidence="5">Multi-pass membrane protein</topology>
    </subcellularLocation>
</comment>
<sequence length="186" mass="20876">MKLFLDFFPIVLFFVAFKLGGIYVATGVAIVATIAQIAWLKYSRGKVEPMQWLSLGIIVLFGGATILAHDETFIKWKPTVLYWLMGGALAGGLLFFRKNLLKSLMGSQMELPDPAWRAMNWSWVAFFAVMGVLNLWVAYHFDTNTWVNFKLFGGLGLMALFVIAQALYLSRYMKDGKQAEAGARDS</sequence>
<keyword evidence="1 5" id="KW-1003">Cell membrane</keyword>
<feature type="transmembrane region" description="Helical" evidence="5">
    <location>
        <begin position="80"/>
        <end position="97"/>
    </location>
</feature>
<keyword evidence="7" id="KW-1185">Reference proteome</keyword>
<dbReference type="NCBIfam" id="TIGR00997">
    <property type="entry name" value="ispZ"/>
    <property type="match status" value="1"/>
</dbReference>
<dbReference type="Pfam" id="PF04279">
    <property type="entry name" value="IspA"/>
    <property type="match status" value="1"/>
</dbReference>
<feature type="transmembrane region" description="Helical" evidence="5">
    <location>
        <begin position="151"/>
        <end position="169"/>
    </location>
</feature>
<evidence type="ECO:0000256" key="5">
    <source>
        <dbReference type="HAMAP-Rule" id="MF_00189"/>
    </source>
</evidence>
<dbReference type="InterPro" id="IPR006008">
    <property type="entry name" value="YciB"/>
</dbReference>